<dbReference type="KEGG" id="thd:BHV28_08970"/>
<dbReference type="CDD" id="cd06664">
    <property type="entry name" value="IscU_like"/>
    <property type="match status" value="1"/>
</dbReference>
<dbReference type="SUPFAM" id="SSF82649">
    <property type="entry name" value="SufE/NifU"/>
    <property type="match status" value="1"/>
</dbReference>
<name>A0A1U9JUR8_9HYPH</name>
<dbReference type="Gene3D" id="3.90.1010.10">
    <property type="match status" value="1"/>
</dbReference>
<dbReference type="GO" id="GO:0005506">
    <property type="term" value="F:iron ion binding"/>
    <property type="evidence" value="ECO:0007669"/>
    <property type="project" value="InterPro"/>
</dbReference>
<evidence type="ECO:0000259" key="1">
    <source>
        <dbReference type="Pfam" id="PF01592"/>
    </source>
</evidence>
<dbReference type="AlphaFoldDB" id="A0A1U9JUR8"/>
<reference evidence="2 3" key="2">
    <citation type="journal article" date="2016" name="Sci. Rep.">
        <title>The genome of Rhizobiales bacteria in predatory ants reveals urease gene functions but no genes for nitrogen fixation.</title>
        <authorList>
            <person name="Neuvonen M.M."/>
            <person name="Tamarit D."/>
            <person name="Naslund K."/>
            <person name="Liebig J."/>
            <person name="Feldhaar H."/>
            <person name="Moran N.A."/>
            <person name="Guy L."/>
            <person name="Andersson S.G."/>
        </authorList>
    </citation>
    <scope>NUCLEOTIDE SEQUENCE [LARGE SCALE GENOMIC DNA]</scope>
    <source>
        <strain evidence="2 3">Hsal</strain>
    </source>
</reference>
<dbReference type="Pfam" id="PF01592">
    <property type="entry name" value="NifU_N"/>
    <property type="match status" value="1"/>
</dbReference>
<gene>
    <name evidence="2" type="ORF">BHV28_08970</name>
</gene>
<dbReference type="EMBL" id="CP017315">
    <property type="protein sequence ID" value="AQS41596.1"/>
    <property type="molecule type" value="Genomic_DNA"/>
</dbReference>
<feature type="domain" description="NIF system FeS cluster assembly NifU N-terminal" evidence="1">
    <location>
        <begin position="6"/>
        <end position="122"/>
    </location>
</feature>
<dbReference type="GO" id="GO:0051536">
    <property type="term" value="F:iron-sulfur cluster binding"/>
    <property type="evidence" value="ECO:0007669"/>
    <property type="project" value="InterPro"/>
</dbReference>
<dbReference type="GO" id="GO:0016226">
    <property type="term" value="P:iron-sulfur cluster assembly"/>
    <property type="evidence" value="ECO:0007669"/>
    <property type="project" value="InterPro"/>
</dbReference>
<protein>
    <submittedName>
        <fullName evidence="2">Nitrogen-fixing NifU domain-containing protein</fullName>
    </submittedName>
</protein>
<keyword evidence="3" id="KW-1185">Reference proteome</keyword>
<dbReference type="InterPro" id="IPR002871">
    <property type="entry name" value="NIF_FeS_clus_asmbl_NifU_N"/>
</dbReference>
<dbReference type="STRING" id="1902579.BHV28_08970"/>
<evidence type="ECO:0000313" key="3">
    <source>
        <dbReference type="Proteomes" id="UP000188912"/>
    </source>
</evidence>
<accession>A0A1U9JUR8</accession>
<proteinExistence type="predicted"/>
<organism evidence="2 3">
    <name type="scientific">Candidatus Tokpelaia hoelldobleri</name>
    <dbReference type="NCBI Taxonomy" id="1902579"/>
    <lineage>
        <taxon>Bacteria</taxon>
        <taxon>Pseudomonadati</taxon>
        <taxon>Pseudomonadota</taxon>
        <taxon>Alphaproteobacteria</taxon>
        <taxon>Hyphomicrobiales</taxon>
        <taxon>Candidatus Tokpelaia</taxon>
    </lineage>
</organism>
<sequence>MIDDIYNSKILHYAAHISHTGRLSAPDASAYKHSRLCGSAITVDLNMADSVVTAFAQDVHACALGQASASIMAQHIIGAHSQELRALHQTMQAMLTENGASPQGKFADFSCLQPVKDYKARHASTMLVFEAIADCIGQIENRG</sequence>
<evidence type="ECO:0000313" key="2">
    <source>
        <dbReference type="EMBL" id="AQS41596.1"/>
    </source>
</evidence>
<reference evidence="2 3" key="1">
    <citation type="journal article" date="2010" name="Science">
        <title>Genomic comparison of the ants Camponotus floridanus and Harpegnathos saltator.</title>
        <authorList>
            <person name="Bonasio R."/>
            <person name="Zhang G."/>
            <person name="Ye C."/>
            <person name="Mutti N.S."/>
            <person name="Fang X."/>
            <person name="Qin N."/>
            <person name="Donahue G."/>
            <person name="Yang P."/>
            <person name="Li Q."/>
            <person name="Li C."/>
            <person name="Zhang P."/>
            <person name="Huang Z."/>
            <person name="Berger S.L."/>
            <person name="Reinberg D."/>
            <person name="Wang J."/>
            <person name="Liebig J."/>
        </authorList>
    </citation>
    <scope>NUCLEOTIDE SEQUENCE [LARGE SCALE GENOMIC DNA]</scope>
    <source>
        <strain evidence="2 3">Hsal</strain>
    </source>
</reference>
<dbReference type="Proteomes" id="UP000188912">
    <property type="component" value="Chromosome"/>
</dbReference>